<sequence>MHSNVVSSKGKRLKTRKERDHKRQGCGGQKHKSHSRTKQSCRGKEQCQGSYQPQSHSHNCEKFAKAFGPKEPSFITERRLLGHQGLFNHEVKSFDIERLLSEERRAERSKKQVIHTKKSLFSPTPSLTQNSGDEKKCPPSCKDEVSGKCSRQGVSPETESQTCLQSYDGGDSDTNKQGSGPLPCQRKTDGMDLSPSESNSVIVLSSTPKSTVSNNVPQSTPRISLEEHNSPKVQCAGSPIQTVFSNTNAQHSECTPTHIKPPVPYPKEQKPSNPPESPAAKDVTSASLDQTGKSGIERAQVEAKIARHLISVVADRLCQSLDRPLLLRHHLLAESRATLLHVLQERHGAVLQQNLLKLHTVLGLGQSQVDSGRGTGVHNKTPKDKWTATVNDVHDSDSGPNTGPQSWLGSQQRPTNKTEEEAEVSPETDATQSFASTGTSQ</sequence>
<dbReference type="AlphaFoldDB" id="A0AAV6GDS4"/>
<feature type="compositionally biased region" description="Polar residues" evidence="1">
    <location>
        <begin position="195"/>
        <end position="222"/>
    </location>
</feature>
<feature type="compositionally biased region" description="Basic and acidic residues" evidence="1">
    <location>
        <begin position="381"/>
        <end position="397"/>
    </location>
</feature>
<comment type="caution">
    <text evidence="2">The sequence shown here is derived from an EMBL/GenBank/DDBJ whole genome shotgun (WGS) entry which is preliminary data.</text>
</comment>
<dbReference type="EMBL" id="JADWDJ010000013">
    <property type="protein sequence ID" value="KAG5270941.1"/>
    <property type="molecule type" value="Genomic_DNA"/>
</dbReference>
<gene>
    <name evidence="2" type="ORF">AALO_G00174070</name>
</gene>
<feature type="region of interest" description="Disordered" evidence="1">
    <location>
        <begin position="249"/>
        <end position="294"/>
    </location>
</feature>
<feature type="region of interest" description="Disordered" evidence="1">
    <location>
        <begin position="1"/>
        <end position="58"/>
    </location>
</feature>
<feature type="region of interest" description="Disordered" evidence="1">
    <location>
        <begin position="104"/>
        <end position="234"/>
    </location>
</feature>
<evidence type="ECO:0000256" key="1">
    <source>
        <dbReference type="SAM" id="MobiDB-lite"/>
    </source>
</evidence>
<keyword evidence="3" id="KW-1185">Reference proteome</keyword>
<name>A0AAV6GDS4_9TELE</name>
<feature type="compositionally biased region" description="Basic and acidic residues" evidence="1">
    <location>
        <begin position="132"/>
        <end position="146"/>
    </location>
</feature>
<proteinExistence type="predicted"/>
<organism evidence="2 3">
    <name type="scientific">Alosa alosa</name>
    <name type="common">allis shad</name>
    <dbReference type="NCBI Taxonomy" id="278164"/>
    <lineage>
        <taxon>Eukaryota</taxon>
        <taxon>Metazoa</taxon>
        <taxon>Chordata</taxon>
        <taxon>Craniata</taxon>
        <taxon>Vertebrata</taxon>
        <taxon>Euteleostomi</taxon>
        <taxon>Actinopterygii</taxon>
        <taxon>Neopterygii</taxon>
        <taxon>Teleostei</taxon>
        <taxon>Clupei</taxon>
        <taxon>Clupeiformes</taxon>
        <taxon>Clupeoidei</taxon>
        <taxon>Clupeidae</taxon>
        <taxon>Alosa</taxon>
    </lineage>
</organism>
<feature type="compositionally biased region" description="Basic residues" evidence="1">
    <location>
        <begin position="24"/>
        <end position="41"/>
    </location>
</feature>
<protein>
    <submittedName>
        <fullName evidence="2">Uncharacterized protein</fullName>
    </submittedName>
</protein>
<accession>A0AAV6GDS4</accession>
<dbReference type="InterPro" id="IPR029355">
    <property type="entry name" value="Pro-rich_19"/>
</dbReference>
<feature type="compositionally biased region" description="Polar residues" evidence="1">
    <location>
        <begin position="284"/>
        <end position="293"/>
    </location>
</feature>
<feature type="compositionally biased region" description="Polar residues" evidence="1">
    <location>
        <begin position="119"/>
        <end position="131"/>
    </location>
</feature>
<dbReference type="Proteomes" id="UP000823561">
    <property type="component" value="Chromosome 13"/>
</dbReference>
<feature type="compositionally biased region" description="Polar residues" evidence="1">
    <location>
        <begin position="398"/>
        <end position="415"/>
    </location>
</feature>
<feature type="compositionally biased region" description="Polar residues" evidence="1">
    <location>
        <begin position="47"/>
        <end position="57"/>
    </location>
</feature>
<feature type="compositionally biased region" description="Polar residues" evidence="1">
    <location>
        <begin position="152"/>
        <end position="165"/>
    </location>
</feature>
<dbReference type="Pfam" id="PF15455">
    <property type="entry name" value="Pro-rich_19"/>
    <property type="match status" value="1"/>
</dbReference>
<evidence type="ECO:0000313" key="3">
    <source>
        <dbReference type="Proteomes" id="UP000823561"/>
    </source>
</evidence>
<feature type="compositionally biased region" description="Polar residues" evidence="1">
    <location>
        <begin position="428"/>
        <end position="441"/>
    </location>
</feature>
<evidence type="ECO:0000313" key="2">
    <source>
        <dbReference type="EMBL" id="KAG5270941.1"/>
    </source>
</evidence>
<reference evidence="2" key="1">
    <citation type="submission" date="2020-10" db="EMBL/GenBank/DDBJ databases">
        <title>Chromosome-scale genome assembly of the Allis shad, Alosa alosa.</title>
        <authorList>
            <person name="Margot Z."/>
            <person name="Christophe K."/>
            <person name="Cabau C."/>
            <person name="Louis A."/>
            <person name="Berthelot C."/>
            <person name="Parey E."/>
            <person name="Roest Crollius H."/>
            <person name="Montfort J."/>
            <person name="Robinson-Rechavi M."/>
            <person name="Bucao C."/>
            <person name="Bouchez O."/>
            <person name="Gislard M."/>
            <person name="Lluch J."/>
            <person name="Milhes M."/>
            <person name="Lampietro C."/>
            <person name="Lopez Roques C."/>
            <person name="Donnadieu C."/>
            <person name="Braasch I."/>
            <person name="Desvignes T."/>
            <person name="Postlethwait J."/>
            <person name="Bobe J."/>
            <person name="Guiguen Y."/>
        </authorList>
    </citation>
    <scope>NUCLEOTIDE SEQUENCE</scope>
    <source>
        <strain evidence="2">M-15738</strain>
        <tissue evidence="2">Blood</tissue>
    </source>
</reference>
<feature type="region of interest" description="Disordered" evidence="1">
    <location>
        <begin position="371"/>
        <end position="441"/>
    </location>
</feature>